<organism evidence="6 7">
    <name type="scientific">Psilocybe cyanescens</name>
    <dbReference type="NCBI Taxonomy" id="93625"/>
    <lineage>
        <taxon>Eukaryota</taxon>
        <taxon>Fungi</taxon>
        <taxon>Dikarya</taxon>
        <taxon>Basidiomycota</taxon>
        <taxon>Agaricomycotina</taxon>
        <taxon>Agaricomycetes</taxon>
        <taxon>Agaricomycetidae</taxon>
        <taxon>Agaricales</taxon>
        <taxon>Agaricineae</taxon>
        <taxon>Strophariaceae</taxon>
        <taxon>Psilocybe</taxon>
    </lineage>
</organism>
<dbReference type="InParanoid" id="A0A409X7C2"/>
<evidence type="ECO:0000313" key="6">
    <source>
        <dbReference type="EMBL" id="PPQ86688.1"/>
    </source>
</evidence>
<evidence type="ECO:0000313" key="7">
    <source>
        <dbReference type="Proteomes" id="UP000283269"/>
    </source>
</evidence>
<dbReference type="Gene3D" id="3.40.50.1460">
    <property type="match status" value="1"/>
</dbReference>
<dbReference type="Pfam" id="PF01650">
    <property type="entry name" value="Peptidase_C13"/>
    <property type="match status" value="1"/>
</dbReference>
<dbReference type="GO" id="GO:0003923">
    <property type="term" value="F:GPI-anchor transamidase activity"/>
    <property type="evidence" value="ECO:0007669"/>
    <property type="project" value="InterPro"/>
</dbReference>
<dbReference type="PRINTS" id="PR00776">
    <property type="entry name" value="HEMOGLOBNASE"/>
</dbReference>
<feature type="signal peptide" evidence="5">
    <location>
        <begin position="1"/>
        <end position="22"/>
    </location>
</feature>
<dbReference type="PANTHER" id="PTHR48067:SF1">
    <property type="entry name" value="GPI-ANCHOR TRANSAMIDASE"/>
    <property type="match status" value="1"/>
</dbReference>
<dbReference type="FunCoup" id="A0A409X7C2">
    <property type="interactions" value="341"/>
</dbReference>
<dbReference type="GO" id="GO:0006508">
    <property type="term" value="P:proteolysis"/>
    <property type="evidence" value="ECO:0007669"/>
    <property type="project" value="InterPro"/>
</dbReference>
<comment type="pathway">
    <text evidence="1">Glycolipid biosynthesis; glycosylphosphatidylinositol-anchor biosynthesis.</text>
</comment>
<proteinExistence type="inferred from homology"/>
<gene>
    <name evidence="6" type="ORF">CVT25_006763</name>
</gene>
<evidence type="ECO:0000256" key="3">
    <source>
        <dbReference type="ARBA" id="ARBA00022502"/>
    </source>
</evidence>
<dbReference type="STRING" id="93625.A0A409X7C2"/>
<protein>
    <recommendedName>
        <fullName evidence="8">GPI-anchor transamidase</fullName>
    </recommendedName>
</protein>
<evidence type="ECO:0000256" key="1">
    <source>
        <dbReference type="ARBA" id="ARBA00004687"/>
    </source>
</evidence>
<keyword evidence="4 5" id="KW-0732">Signal</keyword>
<comment type="similarity">
    <text evidence="2">Belongs to the peptidase C13 family.</text>
</comment>
<evidence type="ECO:0000256" key="2">
    <source>
        <dbReference type="ARBA" id="ARBA00009941"/>
    </source>
</evidence>
<feature type="chain" id="PRO_5027951936" description="GPI-anchor transamidase" evidence="5">
    <location>
        <begin position="23"/>
        <end position="403"/>
    </location>
</feature>
<evidence type="ECO:0000256" key="4">
    <source>
        <dbReference type="ARBA" id="ARBA00022729"/>
    </source>
</evidence>
<evidence type="ECO:0008006" key="8">
    <source>
        <dbReference type="Google" id="ProtNLM"/>
    </source>
</evidence>
<dbReference type="GO" id="GO:0042765">
    <property type="term" value="C:GPI-anchor transamidase complex"/>
    <property type="evidence" value="ECO:0007669"/>
    <property type="project" value="InterPro"/>
</dbReference>
<dbReference type="GO" id="GO:0006506">
    <property type="term" value="P:GPI anchor biosynthetic process"/>
    <property type="evidence" value="ECO:0007669"/>
    <property type="project" value="UniProtKB-UniPathway"/>
</dbReference>
<keyword evidence="3" id="KW-0337">GPI-anchor biosynthesis</keyword>
<dbReference type="EMBL" id="NHYD01002448">
    <property type="protein sequence ID" value="PPQ86688.1"/>
    <property type="molecule type" value="Genomic_DNA"/>
</dbReference>
<dbReference type="GO" id="GO:0016255">
    <property type="term" value="P:attachment of GPI anchor to protein"/>
    <property type="evidence" value="ECO:0007669"/>
    <property type="project" value="InterPro"/>
</dbReference>
<reference evidence="6 7" key="1">
    <citation type="journal article" date="2018" name="Evol. Lett.">
        <title>Horizontal gene cluster transfer increased hallucinogenic mushroom diversity.</title>
        <authorList>
            <person name="Reynolds H.T."/>
            <person name="Vijayakumar V."/>
            <person name="Gluck-Thaler E."/>
            <person name="Korotkin H.B."/>
            <person name="Matheny P.B."/>
            <person name="Slot J.C."/>
        </authorList>
    </citation>
    <scope>NUCLEOTIDE SEQUENCE [LARGE SCALE GENOMIC DNA]</scope>
    <source>
        <strain evidence="6 7">2631</strain>
    </source>
</reference>
<sequence>MLFFSFFQFLLCLSSWAWGVYSSDTQERLVKDFFDKNGPSSGSGGSTHTNNWAVLHMANALGIVPERLHAKKAPRYRTVKRLGIPDSNIILMLADDASCNSRNKFPGSVYANPGRQLDLYGDNIEVDYHGYEVTVENFIRVLTGCLTTDAGRMDPSVPRSKRLLSDERSNIFVYMTGHGGNEFLKFQDNEEISAFDVADAFEQMYQKKRYNEIFFMIDTCQANTMYSKLYSPNILAAGSSQLGENSYSHANDNDIGVAVIDAFTHYTLEFMEKINKTSQVSMQELLILCECEQFNSFDVTKINSHPGVRSDLFNRPLEHTRITDFFGGVAQVEVMSPHDIVPLISVNETQENVLENPKASSSPSLQAQSQTFYLDAVRDWKTARAWGSVALVGVMVGWIALKQ</sequence>
<evidence type="ECO:0000256" key="5">
    <source>
        <dbReference type="SAM" id="SignalP"/>
    </source>
</evidence>
<dbReference type="PANTHER" id="PTHR48067">
    <property type="entry name" value="GPI-ANCHOR TRANSAMIDASE"/>
    <property type="match status" value="1"/>
</dbReference>
<dbReference type="UniPathway" id="UPA00196"/>
<dbReference type="InterPro" id="IPR028361">
    <property type="entry name" value="GPI_transamidase"/>
</dbReference>
<dbReference type="InterPro" id="IPR001096">
    <property type="entry name" value="Peptidase_C13"/>
</dbReference>
<dbReference type="OrthoDB" id="192611at2759"/>
<dbReference type="Proteomes" id="UP000283269">
    <property type="component" value="Unassembled WGS sequence"/>
</dbReference>
<accession>A0A409X7C2</accession>
<keyword evidence="7" id="KW-1185">Reference proteome</keyword>
<comment type="caution">
    <text evidence="6">The sequence shown here is derived from an EMBL/GenBank/DDBJ whole genome shotgun (WGS) entry which is preliminary data.</text>
</comment>
<name>A0A409X7C2_PSICY</name>
<dbReference type="AlphaFoldDB" id="A0A409X7C2"/>